<evidence type="ECO:0000259" key="9">
    <source>
        <dbReference type="PROSITE" id="PS50110"/>
    </source>
</evidence>
<dbReference type="Pfam" id="PF02518">
    <property type="entry name" value="HATPase_c"/>
    <property type="match status" value="1"/>
</dbReference>
<feature type="region of interest" description="Disordered" evidence="7">
    <location>
        <begin position="635"/>
        <end position="659"/>
    </location>
</feature>
<feature type="modified residue" description="4-aspartylphosphate" evidence="6">
    <location>
        <position position="1114"/>
    </location>
</feature>
<dbReference type="SUPFAM" id="SSF47384">
    <property type="entry name" value="Homodimeric domain of signal transducing histidine kinase"/>
    <property type="match status" value="1"/>
</dbReference>
<reference evidence="10" key="1">
    <citation type="submission" date="2023-06" db="EMBL/GenBank/DDBJ databases">
        <title>Multi-omics analyses reveal the molecular pathogenesis toolkit of Lasiodiplodia hormozganensis, a cross-kingdom pathogen.</title>
        <authorList>
            <person name="Felix C."/>
            <person name="Meneses R."/>
            <person name="Goncalves M.F.M."/>
            <person name="Tilleman L."/>
            <person name="Duarte A.S."/>
            <person name="Jorrin-Novo J.V."/>
            <person name="Van De Peer Y."/>
            <person name="Deforce D."/>
            <person name="Van Nieuwerburgh F."/>
            <person name="Esteves A.C."/>
            <person name="Alves A."/>
        </authorList>
    </citation>
    <scope>NUCLEOTIDE SEQUENCE</scope>
    <source>
        <strain evidence="10">CBS 339.90</strain>
    </source>
</reference>
<dbReference type="InterPro" id="IPR001789">
    <property type="entry name" value="Sig_transdc_resp-reg_receiver"/>
</dbReference>
<dbReference type="InterPro" id="IPR003594">
    <property type="entry name" value="HATPase_dom"/>
</dbReference>
<evidence type="ECO:0000256" key="3">
    <source>
        <dbReference type="ARBA" id="ARBA00022553"/>
    </source>
</evidence>
<dbReference type="PROSITE" id="PS50110">
    <property type="entry name" value="RESPONSE_REGULATORY"/>
    <property type="match status" value="1"/>
</dbReference>
<dbReference type="PROSITE" id="PS50109">
    <property type="entry name" value="HIS_KIN"/>
    <property type="match status" value="1"/>
</dbReference>
<dbReference type="SMART" id="SM00065">
    <property type="entry name" value="GAF"/>
    <property type="match status" value="1"/>
</dbReference>
<feature type="domain" description="Response regulatory" evidence="9">
    <location>
        <begin position="1062"/>
        <end position="1333"/>
    </location>
</feature>
<organism evidence="10 11">
    <name type="scientific">Lasiodiplodia hormozganensis</name>
    <dbReference type="NCBI Taxonomy" id="869390"/>
    <lineage>
        <taxon>Eukaryota</taxon>
        <taxon>Fungi</taxon>
        <taxon>Dikarya</taxon>
        <taxon>Ascomycota</taxon>
        <taxon>Pezizomycotina</taxon>
        <taxon>Dothideomycetes</taxon>
        <taxon>Dothideomycetes incertae sedis</taxon>
        <taxon>Botryosphaeriales</taxon>
        <taxon>Botryosphaeriaceae</taxon>
        <taxon>Lasiodiplodia</taxon>
    </lineage>
</organism>
<feature type="compositionally biased region" description="Low complexity" evidence="7">
    <location>
        <begin position="643"/>
        <end position="656"/>
    </location>
</feature>
<feature type="compositionally biased region" description="Polar residues" evidence="7">
    <location>
        <begin position="1234"/>
        <end position="1250"/>
    </location>
</feature>
<evidence type="ECO:0000256" key="7">
    <source>
        <dbReference type="SAM" id="MobiDB-lite"/>
    </source>
</evidence>
<keyword evidence="4" id="KW-0808">Transferase</keyword>
<dbReference type="InterPro" id="IPR036890">
    <property type="entry name" value="HATPase_C_sf"/>
</dbReference>
<feature type="compositionally biased region" description="Pro residues" evidence="7">
    <location>
        <begin position="1194"/>
        <end position="1204"/>
    </location>
</feature>
<dbReference type="PANTHER" id="PTHR43047:SF72">
    <property type="entry name" value="OSMOSENSING HISTIDINE PROTEIN KINASE SLN1"/>
    <property type="match status" value="1"/>
</dbReference>
<keyword evidence="3 6" id="KW-0597">Phosphoprotein</keyword>
<keyword evidence="11" id="KW-1185">Reference proteome</keyword>
<dbReference type="Gene3D" id="3.30.450.40">
    <property type="match status" value="1"/>
</dbReference>
<feature type="compositionally biased region" description="Low complexity" evidence="7">
    <location>
        <begin position="246"/>
        <end position="257"/>
    </location>
</feature>
<feature type="region of interest" description="Disordered" evidence="7">
    <location>
        <begin position="328"/>
        <end position="368"/>
    </location>
</feature>
<feature type="region of interest" description="Disordered" evidence="7">
    <location>
        <begin position="585"/>
        <end position="610"/>
    </location>
</feature>
<feature type="compositionally biased region" description="Low complexity" evidence="7">
    <location>
        <begin position="1260"/>
        <end position="1280"/>
    </location>
</feature>
<dbReference type="EC" id="2.7.13.3" evidence="2"/>
<dbReference type="Gene3D" id="3.40.50.2300">
    <property type="match status" value="2"/>
</dbReference>
<evidence type="ECO:0000313" key="11">
    <source>
        <dbReference type="Proteomes" id="UP001175001"/>
    </source>
</evidence>
<comment type="catalytic activity">
    <reaction evidence="1">
        <text>ATP + protein L-histidine = ADP + protein N-phospho-L-histidine.</text>
        <dbReference type="EC" id="2.7.13.3"/>
    </reaction>
</comment>
<dbReference type="SMART" id="SM00388">
    <property type="entry name" value="HisKA"/>
    <property type="match status" value="1"/>
</dbReference>
<feature type="compositionally biased region" description="Polar residues" evidence="7">
    <location>
        <begin position="357"/>
        <end position="366"/>
    </location>
</feature>
<feature type="compositionally biased region" description="Basic and acidic residues" evidence="7">
    <location>
        <begin position="1039"/>
        <end position="1051"/>
    </location>
</feature>
<feature type="compositionally biased region" description="Basic and acidic residues" evidence="7">
    <location>
        <begin position="1169"/>
        <end position="1191"/>
    </location>
</feature>
<dbReference type="CDD" id="cd17546">
    <property type="entry name" value="REC_hyHK_CKI1_RcsC-like"/>
    <property type="match status" value="1"/>
</dbReference>
<dbReference type="Pfam" id="PF00072">
    <property type="entry name" value="Response_reg"/>
    <property type="match status" value="1"/>
</dbReference>
<gene>
    <name evidence="10" type="primary">evgS</name>
    <name evidence="10" type="ORF">DIS24_g4321</name>
</gene>
<dbReference type="InterPro" id="IPR003018">
    <property type="entry name" value="GAF"/>
</dbReference>
<dbReference type="Gene3D" id="1.10.287.130">
    <property type="match status" value="1"/>
</dbReference>
<dbReference type="InterPro" id="IPR004358">
    <property type="entry name" value="Sig_transdc_His_kin-like_C"/>
</dbReference>
<sequence length="1345" mass="145724">MTTATTPSSPLAAERARERNVFSYYPQSLDIVDLRPRLESGPQRLPPEGHEPRPSKDAALVAFAQLGTHRLAASRAFISLIDSQSQIVLAEATKTVPLGNTPIRAAADPLWLGSAIIPRTFGACECTLETDHLVVNDLHQDNRLHDRPFVGAAPNLRFYAGVPLRTPQGIPIGVYCVVDDQPRDGLDEQGLFFMQDVAATVVSYLSAVQAFDTNRKAEQMIRGLTSFVTGAADIQRSDELDVPRNAQRPSAPSPAHSPHQHPEPKEASPNTSRGSQDDDDDDDDADTALPHDGLLSPGTKRMFSRAANIMRESSDLNGVIFFDASVANSSPSAAGPSSPSTEESDDVSAHHHAVTVDESSGSTASSYADARHPTCRILGFADAARSSRHGAVARKDYLGLTEDSLRRLLKRHPHGKIFNIERQSADNIPMKQTRKGRARRSTAVEAIVDVAHNARSAAIIPLWDYERQRWFAGCLCWTSKPNRQLSYGSDLLYLRAFGHSIMAELGRIDSIALDKAKTSFIESMSHELRSPLHGILGGVEYLLEMHLDTFQTSIVNSIAMCGRTLLDTVQNVLEYSKINEFTGPYAKSSKSESLQPVRPSHAPPSTTPSVNICRLTEETVEAVFAGQSYNMASHPSATDDNDSFVSSGPSPSSQSHSRPELYPRKAIRLILDLPVRPCWTFAIQPAIWRRILMNVFGNALRFTDAGFVRVSLAAQDVNDQESEITLTIVDSGSGMSSNYIQDGLFKPFSQEDPFSPGTGLGMSIVQRLVNNLGGEVSVESRVGVGTTIKIHVVLSRREDSTDSITSRVFSRTNGMRVAVAGPMIPEDDPNHTLACQSEFQFHGSLTDSLKAWFGIDVVPLDDINADSSQMIMYPWPSFNLMFKPRSRKGVSMVVAMDGMEASTLRADQRVRSQWIDVVTQPCGPSKLTKIFERYLSLLNSNSEAPTQKENQSSPPPETAPYAPIIRSPFSRQQALEEDATSSKEGAPSPTPAPADSHIPELELPPTSVSSETTNSTPSAHTVAETAPPQTSHPHRPHTDRHESRPKADEKTTPTAPPHSGKEILIVDDNALNLRLLSAFLNKAGFKNHTSAANGLEAVNLYKKDPSRWAAVLMDLSMPVMDGVTATREIRAWEKRNGIGDEGGNGMGDKADLERRGLKRVSTNGYVEDAPQKRKGGDEESAKKEKEQEHTGGHPAPPAAPPPESSGPSIEELKREGESANGQAAEDSPSESAHRQQVPSPSTSQSAAEKTTPTEDKPQPEKSSLQSSSSSSASDSPQSAAGCMKNGNEAVHIIVITGLGSAAARYEATSAGADVFMTKPIQFGSLMKTLKGRFGKQDDADKGAKS</sequence>
<feature type="region of interest" description="Disordered" evidence="7">
    <location>
        <begin position="1136"/>
        <end position="1283"/>
    </location>
</feature>
<protein>
    <recommendedName>
        <fullName evidence="2">histidine kinase</fullName>
        <ecNumber evidence="2">2.7.13.3</ecNumber>
    </recommendedName>
</protein>
<feature type="compositionally biased region" description="Polar residues" evidence="7">
    <location>
        <begin position="1006"/>
        <end position="1019"/>
    </location>
</feature>
<evidence type="ECO:0000259" key="8">
    <source>
        <dbReference type="PROSITE" id="PS50109"/>
    </source>
</evidence>
<comment type="caution">
    <text evidence="10">The sequence shown here is derived from an EMBL/GenBank/DDBJ whole genome shotgun (WGS) entry which is preliminary data.</text>
</comment>
<dbReference type="GO" id="GO:0000155">
    <property type="term" value="F:phosphorelay sensor kinase activity"/>
    <property type="evidence" value="ECO:0007669"/>
    <property type="project" value="InterPro"/>
</dbReference>
<dbReference type="SUPFAM" id="SSF52172">
    <property type="entry name" value="CheY-like"/>
    <property type="match status" value="2"/>
</dbReference>
<feature type="region of interest" description="Disordered" evidence="7">
    <location>
        <begin position="941"/>
        <end position="1060"/>
    </location>
</feature>
<evidence type="ECO:0000256" key="2">
    <source>
        <dbReference type="ARBA" id="ARBA00012438"/>
    </source>
</evidence>
<dbReference type="CDD" id="cd00082">
    <property type="entry name" value="HisKA"/>
    <property type="match status" value="1"/>
</dbReference>
<dbReference type="Pfam" id="PF01590">
    <property type="entry name" value="GAF"/>
    <property type="match status" value="1"/>
</dbReference>
<dbReference type="EMBL" id="JAUJDW010000015">
    <property type="protein sequence ID" value="KAK0658960.1"/>
    <property type="molecule type" value="Genomic_DNA"/>
</dbReference>
<dbReference type="SMART" id="SM00448">
    <property type="entry name" value="REC"/>
    <property type="match status" value="1"/>
</dbReference>
<dbReference type="SMART" id="SM00387">
    <property type="entry name" value="HATPase_c"/>
    <property type="match status" value="1"/>
</dbReference>
<feature type="region of interest" description="Disordered" evidence="7">
    <location>
        <begin position="235"/>
        <end position="299"/>
    </location>
</feature>
<dbReference type="InterPro" id="IPR005467">
    <property type="entry name" value="His_kinase_dom"/>
</dbReference>
<evidence type="ECO:0000256" key="5">
    <source>
        <dbReference type="ARBA" id="ARBA00022777"/>
    </source>
</evidence>
<dbReference type="FunFam" id="3.30.450.40:FF:000083">
    <property type="entry name" value="Sensor histidine kinase/response regulator, putative (AFU_orthologue AFUA_4G00660)"/>
    <property type="match status" value="1"/>
</dbReference>
<proteinExistence type="predicted"/>
<dbReference type="InterPro" id="IPR003661">
    <property type="entry name" value="HisK_dim/P_dom"/>
</dbReference>
<accession>A0AA39YVF1</accession>
<feature type="compositionally biased region" description="Low complexity" evidence="7">
    <location>
        <begin position="328"/>
        <end position="340"/>
    </location>
</feature>
<dbReference type="PANTHER" id="PTHR43047">
    <property type="entry name" value="TWO-COMPONENT HISTIDINE PROTEIN KINASE"/>
    <property type="match status" value="1"/>
</dbReference>
<dbReference type="GO" id="GO:0009927">
    <property type="term" value="F:histidine phosphotransfer kinase activity"/>
    <property type="evidence" value="ECO:0007669"/>
    <property type="project" value="TreeGrafter"/>
</dbReference>
<dbReference type="SUPFAM" id="SSF55781">
    <property type="entry name" value="GAF domain-like"/>
    <property type="match status" value="1"/>
</dbReference>
<feature type="domain" description="Histidine kinase" evidence="8">
    <location>
        <begin position="523"/>
        <end position="796"/>
    </location>
</feature>
<evidence type="ECO:0000256" key="6">
    <source>
        <dbReference type="PROSITE-ProRule" id="PRU00169"/>
    </source>
</evidence>
<evidence type="ECO:0000256" key="4">
    <source>
        <dbReference type="ARBA" id="ARBA00022679"/>
    </source>
</evidence>
<feature type="compositionally biased region" description="Polar residues" evidence="7">
    <location>
        <begin position="941"/>
        <end position="952"/>
    </location>
</feature>
<dbReference type="InterPro" id="IPR029016">
    <property type="entry name" value="GAF-like_dom_sf"/>
</dbReference>
<dbReference type="PRINTS" id="PR00344">
    <property type="entry name" value="BCTRLSENSOR"/>
</dbReference>
<keyword evidence="5" id="KW-0418">Kinase</keyword>
<dbReference type="Pfam" id="PF00512">
    <property type="entry name" value="HisKA"/>
    <property type="match status" value="1"/>
</dbReference>
<dbReference type="InterPro" id="IPR011006">
    <property type="entry name" value="CheY-like_superfamily"/>
</dbReference>
<dbReference type="SUPFAM" id="SSF55874">
    <property type="entry name" value="ATPase domain of HSP90 chaperone/DNA topoisomerase II/histidine kinase"/>
    <property type="match status" value="1"/>
</dbReference>
<feature type="compositionally biased region" description="Acidic residues" evidence="7">
    <location>
        <begin position="277"/>
        <end position="286"/>
    </location>
</feature>
<dbReference type="Gene3D" id="3.30.565.10">
    <property type="entry name" value="Histidine kinase-like ATPase, C-terminal domain"/>
    <property type="match status" value="1"/>
</dbReference>
<evidence type="ECO:0000256" key="1">
    <source>
        <dbReference type="ARBA" id="ARBA00000085"/>
    </source>
</evidence>
<dbReference type="GO" id="GO:0005886">
    <property type="term" value="C:plasma membrane"/>
    <property type="evidence" value="ECO:0007669"/>
    <property type="project" value="TreeGrafter"/>
</dbReference>
<name>A0AA39YVF1_9PEZI</name>
<dbReference type="InterPro" id="IPR036097">
    <property type="entry name" value="HisK_dim/P_sf"/>
</dbReference>
<dbReference type="Proteomes" id="UP001175001">
    <property type="component" value="Unassembled WGS sequence"/>
</dbReference>
<evidence type="ECO:0000313" key="10">
    <source>
        <dbReference type="EMBL" id="KAK0658960.1"/>
    </source>
</evidence>